<organism evidence="2 3">
    <name type="scientific">Xenoophorus captivus</name>
    <dbReference type="NCBI Taxonomy" id="1517983"/>
    <lineage>
        <taxon>Eukaryota</taxon>
        <taxon>Metazoa</taxon>
        <taxon>Chordata</taxon>
        <taxon>Craniata</taxon>
        <taxon>Vertebrata</taxon>
        <taxon>Euteleostomi</taxon>
        <taxon>Actinopterygii</taxon>
        <taxon>Neopterygii</taxon>
        <taxon>Teleostei</taxon>
        <taxon>Neoteleostei</taxon>
        <taxon>Acanthomorphata</taxon>
        <taxon>Ovalentaria</taxon>
        <taxon>Atherinomorphae</taxon>
        <taxon>Cyprinodontiformes</taxon>
        <taxon>Goodeidae</taxon>
        <taxon>Xenoophorus</taxon>
    </lineage>
</organism>
<gene>
    <name evidence="2" type="ORF">XENOCAPTIV_001540</name>
</gene>
<dbReference type="EMBL" id="JAHRIN010067333">
    <property type="protein sequence ID" value="MEQ2214323.1"/>
    <property type="molecule type" value="Genomic_DNA"/>
</dbReference>
<reference evidence="2 3" key="1">
    <citation type="submission" date="2021-06" db="EMBL/GenBank/DDBJ databases">
        <authorList>
            <person name="Palmer J.M."/>
        </authorList>
    </citation>
    <scope>NUCLEOTIDE SEQUENCE [LARGE SCALE GENOMIC DNA]</scope>
    <source>
        <strain evidence="2 3">XC_2019</strain>
        <tissue evidence="2">Muscle</tissue>
    </source>
</reference>
<proteinExistence type="predicted"/>
<evidence type="ECO:0000313" key="3">
    <source>
        <dbReference type="Proteomes" id="UP001434883"/>
    </source>
</evidence>
<sequence>MPGDTRELFGHAARHWQGCDTLCSLNAPDGWLSEIRVQPTVLQIPPGAPAHMCWELIESLIASTLSLLRSACQARPDESALREGEAGGPQHTEPLLSPEGALNWRTDGI</sequence>
<name>A0ABV0S1I7_9TELE</name>
<evidence type="ECO:0000256" key="1">
    <source>
        <dbReference type="SAM" id="MobiDB-lite"/>
    </source>
</evidence>
<keyword evidence="3" id="KW-1185">Reference proteome</keyword>
<protein>
    <submittedName>
        <fullName evidence="2">Uncharacterized protein</fullName>
    </submittedName>
</protein>
<accession>A0ABV0S1I7</accession>
<dbReference type="Proteomes" id="UP001434883">
    <property type="component" value="Unassembled WGS sequence"/>
</dbReference>
<feature type="region of interest" description="Disordered" evidence="1">
    <location>
        <begin position="76"/>
        <end position="109"/>
    </location>
</feature>
<feature type="compositionally biased region" description="Basic and acidic residues" evidence="1">
    <location>
        <begin position="76"/>
        <end position="85"/>
    </location>
</feature>
<evidence type="ECO:0000313" key="2">
    <source>
        <dbReference type="EMBL" id="MEQ2214323.1"/>
    </source>
</evidence>
<comment type="caution">
    <text evidence="2">The sequence shown here is derived from an EMBL/GenBank/DDBJ whole genome shotgun (WGS) entry which is preliminary data.</text>
</comment>